<dbReference type="InterPro" id="IPR014013">
    <property type="entry name" value="Helic_SF1/SF2_ATP-bd_DinG/Rad3"/>
</dbReference>
<evidence type="ECO:0000313" key="11">
    <source>
        <dbReference type="Proteomes" id="UP000279422"/>
    </source>
</evidence>
<dbReference type="GO" id="GO:0016818">
    <property type="term" value="F:hydrolase activity, acting on acid anhydrides, in phosphorus-containing anhydrides"/>
    <property type="evidence" value="ECO:0007669"/>
    <property type="project" value="InterPro"/>
</dbReference>
<dbReference type="InterPro" id="IPR045028">
    <property type="entry name" value="DinG/Rad3-like"/>
</dbReference>
<dbReference type="Pfam" id="PF13307">
    <property type="entry name" value="Helicase_C_2"/>
    <property type="match status" value="1"/>
</dbReference>
<comment type="catalytic activity">
    <reaction evidence="7">
        <text>ATP + H2O = ADP + phosphate + H(+)</text>
        <dbReference type="Rhea" id="RHEA:13065"/>
        <dbReference type="ChEBI" id="CHEBI:15377"/>
        <dbReference type="ChEBI" id="CHEBI:15378"/>
        <dbReference type="ChEBI" id="CHEBI:30616"/>
        <dbReference type="ChEBI" id="CHEBI:43474"/>
        <dbReference type="ChEBI" id="CHEBI:456216"/>
        <dbReference type="EC" id="5.6.2.3"/>
    </reaction>
</comment>
<keyword evidence="10" id="KW-0347">Helicase</keyword>
<evidence type="ECO:0000256" key="6">
    <source>
        <dbReference type="ARBA" id="ARBA00044969"/>
    </source>
</evidence>
<comment type="similarity">
    <text evidence="5">Belongs to the helicase family. DinG subfamily.</text>
</comment>
<dbReference type="GO" id="GO:0005524">
    <property type="term" value="F:ATP binding"/>
    <property type="evidence" value="ECO:0007669"/>
    <property type="project" value="UniProtKB-KW"/>
</dbReference>
<sequence>MTKSLKVKPIEKNIEEILGKRGIVAQHLEHYEERKEQIQMAMEVERAINEGEHLIVEAGTGVGKSLAYLIPFIYWAVEENRRVVVSTHTKTLQEQLIKKDLPFLKEALGLNFHFTLAMGGENYLCLRRLAQARFYGLLDTRKEVEELDAIFQSQPHLKTGLKSELSFEPSGRIWNRVCRQADLCLGKRCPYYRDCYYMKAKKEEQKSQILVVNHHLFFAHLASGEKVLPPFEAVVFDEAHTLEDVATSFLGIKVFSGQITNILNGLFNPRTQRGFLLRISNLKEEKRTSLEKLVDEARMANDLFFSRLREKLSFEALKQRIKEKDFLPNLLNEPISNLTSELDSLLDENRGEEEALELSFYIARCMEIRDNLRTILGQEKEDYVYWAEILSTEGANYALCAAPINVAEELKIRVFDKIKVVVLTSATLATNKSFSYIRKRIGLDDGRELLLSSPFDYSSQAIIYIPPQMPEPWEESHLYFSKVVEEAKKILRITEGSTFILFTSFQMLNQVYEELKRDLDGFNILRQGDMPRYQLLENFKRKRGSVLLGTNTFWQGVDVPGEALRCVIIAKLPFAVPSDPVIEAKIEFLRSKGENPFLSYQVPQAIILLKQGFGRLIRSKEDKGVVAILDPRLRTRYYGRLFLNSLPQCRMTSSLAEVEEFMKN</sequence>
<dbReference type="PROSITE" id="PS51193">
    <property type="entry name" value="HELICASE_ATP_BIND_2"/>
    <property type="match status" value="1"/>
</dbReference>
<feature type="domain" description="Helicase ATP-binding" evidence="8">
    <location>
        <begin position="45"/>
        <end position="277"/>
    </location>
</feature>
<evidence type="ECO:0000256" key="2">
    <source>
        <dbReference type="ARBA" id="ARBA00022741"/>
    </source>
</evidence>
<evidence type="ECO:0000256" key="5">
    <source>
        <dbReference type="ARBA" id="ARBA00038058"/>
    </source>
</evidence>
<dbReference type="EC" id="5.6.2.3" evidence="6"/>
<dbReference type="SMART" id="SM00491">
    <property type="entry name" value="HELICc2"/>
    <property type="match status" value="1"/>
</dbReference>
<dbReference type="Proteomes" id="UP000279422">
    <property type="component" value="Unassembled WGS sequence"/>
</dbReference>
<dbReference type="GO" id="GO:0043139">
    <property type="term" value="F:5'-3' DNA helicase activity"/>
    <property type="evidence" value="ECO:0007669"/>
    <property type="project" value="UniProtKB-EC"/>
</dbReference>
<dbReference type="InterPro" id="IPR027417">
    <property type="entry name" value="P-loop_NTPase"/>
</dbReference>
<keyword evidence="2" id="KW-0547">Nucleotide-binding</keyword>
<gene>
    <name evidence="10" type="ORF">DRJ00_09280</name>
</gene>
<dbReference type="InterPro" id="IPR006555">
    <property type="entry name" value="ATP-dep_Helicase_C"/>
</dbReference>
<dbReference type="SUPFAM" id="SSF52540">
    <property type="entry name" value="P-loop containing nucleoside triphosphate hydrolases"/>
    <property type="match status" value="1"/>
</dbReference>
<evidence type="ECO:0000256" key="7">
    <source>
        <dbReference type="ARBA" id="ARBA00048954"/>
    </source>
</evidence>
<dbReference type="EMBL" id="QMPZ01000233">
    <property type="protein sequence ID" value="RLE06716.1"/>
    <property type="molecule type" value="Genomic_DNA"/>
</dbReference>
<keyword evidence="4" id="KW-0067">ATP-binding</keyword>
<proteinExistence type="inferred from homology"/>
<dbReference type="InterPro" id="IPR014001">
    <property type="entry name" value="Helicase_ATP-bd"/>
</dbReference>
<reference evidence="10 11" key="1">
    <citation type="submission" date="2018-06" db="EMBL/GenBank/DDBJ databases">
        <title>Extensive metabolic versatility and redundancy in microbially diverse, dynamic hydrothermal sediments.</title>
        <authorList>
            <person name="Dombrowski N."/>
            <person name="Teske A."/>
            <person name="Baker B.J."/>
        </authorList>
    </citation>
    <scope>NUCLEOTIDE SEQUENCE [LARGE SCALE GENOMIC DNA]</scope>
    <source>
        <strain evidence="10">B47_G16</strain>
    </source>
</reference>
<evidence type="ECO:0000256" key="3">
    <source>
        <dbReference type="ARBA" id="ARBA00022801"/>
    </source>
</evidence>
<dbReference type="InterPro" id="IPR011545">
    <property type="entry name" value="DEAD/DEAH_box_helicase_dom"/>
</dbReference>
<accession>A0A497E3Z9</accession>
<comment type="caution">
    <text evidence="10">The sequence shown here is derived from an EMBL/GenBank/DDBJ whole genome shotgun (WGS) entry which is preliminary data.</text>
</comment>
<evidence type="ECO:0000256" key="4">
    <source>
        <dbReference type="ARBA" id="ARBA00022840"/>
    </source>
</evidence>
<evidence type="ECO:0000259" key="8">
    <source>
        <dbReference type="PROSITE" id="PS51192"/>
    </source>
</evidence>
<organism evidence="10 11">
    <name type="scientific">Aerophobetes bacterium</name>
    <dbReference type="NCBI Taxonomy" id="2030807"/>
    <lineage>
        <taxon>Bacteria</taxon>
        <taxon>Candidatus Aerophobota</taxon>
    </lineage>
</organism>
<dbReference type="FunFam" id="3.40.50.300:FF:000437">
    <property type="entry name" value="ATP-dependent DNA helicase DinG"/>
    <property type="match status" value="1"/>
</dbReference>
<dbReference type="GO" id="GO:0006139">
    <property type="term" value="P:nucleobase-containing compound metabolic process"/>
    <property type="evidence" value="ECO:0007669"/>
    <property type="project" value="InterPro"/>
</dbReference>
<dbReference type="SMART" id="SM00487">
    <property type="entry name" value="DEXDc"/>
    <property type="match status" value="1"/>
</dbReference>
<dbReference type="AlphaFoldDB" id="A0A497E3Z9"/>
<keyword evidence="3" id="KW-0378">Hydrolase</keyword>
<evidence type="ECO:0000256" key="1">
    <source>
        <dbReference type="ARBA" id="ARBA00001966"/>
    </source>
</evidence>
<protein>
    <recommendedName>
        <fullName evidence="6">DNA 5'-3' helicase</fullName>
        <ecNumber evidence="6">5.6.2.3</ecNumber>
    </recommendedName>
</protein>
<evidence type="ECO:0000259" key="9">
    <source>
        <dbReference type="PROSITE" id="PS51193"/>
    </source>
</evidence>
<feature type="domain" description="Helicase ATP-binding" evidence="9">
    <location>
        <begin position="23"/>
        <end position="297"/>
    </location>
</feature>
<evidence type="ECO:0000313" key="10">
    <source>
        <dbReference type="EMBL" id="RLE06716.1"/>
    </source>
</evidence>
<dbReference type="Gene3D" id="3.40.50.300">
    <property type="entry name" value="P-loop containing nucleotide triphosphate hydrolases"/>
    <property type="match status" value="2"/>
</dbReference>
<comment type="cofactor">
    <cofactor evidence="1">
        <name>[4Fe-4S] cluster</name>
        <dbReference type="ChEBI" id="CHEBI:49883"/>
    </cofactor>
</comment>
<dbReference type="Pfam" id="PF00270">
    <property type="entry name" value="DEAD"/>
    <property type="match status" value="1"/>
</dbReference>
<dbReference type="GO" id="GO:0003676">
    <property type="term" value="F:nucleic acid binding"/>
    <property type="evidence" value="ECO:0007669"/>
    <property type="project" value="InterPro"/>
</dbReference>
<name>A0A497E3Z9_UNCAE</name>
<dbReference type="PANTHER" id="PTHR11472">
    <property type="entry name" value="DNA REPAIR DEAD HELICASE RAD3/XP-D SUBFAMILY MEMBER"/>
    <property type="match status" value="1"/>
</dbReference>
<dbReference type="PANTHER" id="PTHR11472:SF34">
    <property type="entry name" value="REGULATOR OF TELOMERE ELONGATION HELICASE 1"/>
    <property type="match status" value="1"/>
</dbReference>
<dbReference type="PROSITE" id="PS51192">
    <property type="entry name" value="HELICASE_ATP_BIND_1"/>
    <property type="match status" value="1"/>
</dbReference>